<accession>A0A6N9TLR9</accession>
<gene>
    <name evidence="4" type="ORF">G3N55_04855</name>
</gene>
<dbReference type="InterPro" id="IPR029044">
    <property type="entry name" value="Nucleotide-diphossugar_trans"/>
</dbReference>
<name>A0A6N9TLR9_DISTH</name>
<evidence type="ECO:0000259" key="3">
    <source>
        <dbReference type="Pfam" id="PF00535"/>
    </source>
</evidence>
<keyword evidence="4" id="KW-0808">Transferase</keyword>
<dbReference type="CDD" id="cd04179">
    <property type="entry name" value="DPM_DPG-synthase_like"/>
    <property type="match status" value="1"/>
</dbReference>
<dbReference type="Pfam" id="PF00535">
    <property type="entry name" value="Glycos_transf_2"/>
    <property type="match status" value="1"/>
</dbReference>
<dbReference type="PANTHER" id="PTHR48090">
    <property type="entry name" value="UNDECAPRENYL-PHOSPHATE 4-DEOXY-4-FORMAMIDO-L-ARABINOSE TRANSFERASE-RELATED"/>
    <property type="match status" value="1"/>
</dbReference>
<proteinExistence type="predicted"/>
<comment type="caution">
    <text evidence="4">The sequence shown here is derived from an EMBL/GenBank/DDBJ whole genome shotgun (WGS) entry which is preliminary data.</text>
</comment>
<evidence type="ECO:0000256" key="1">
    <source>
        <dbReference type="SAM" id="MobiDB-lite"/>
    </source>
</evidence>
<dbReference type="EMBL" id="JAAGRR010000039">
    <property type="protein sequence ID" value="NDY42175.1"/>
    <property type="molecule type" value="Genomic_DNA"/>
</dbReference>
<sequence length="388" mass="41632">MAGPAQPGGGLRHPAGPGPPVQGSPEGLQPGGLPAGRVRGGDGSPHLGLGLQPALRPAHVPEPVLPAGHPQCAFPPALGGDRGGVPARSREGGARRPLSPAGEADVKISVIIPAFNEAEAVADVVRRILELHPDFEVIVVDDGSTDGTGEAARGAGALVWRHPYNIGNGAAVKTGIRMASGDYVVLMDGDGQHDPADISRLLAEADRYDLVVGARSARSQASLGRRLANWVYNRLASYVARFPVRDLTSGFRVFHRRTVLPYLPLFPNTFSYPTTSTLAYLRSGRTVGYVPIEAARRRGKSKISVVRDGARFLLIILRIATLFSPLRVFLPVSAFFFCTGLGYYLYTFWTTHHFTNMSALLLSTSVMVFLLGLVSEQITQLRYDRLAE</sequence>
<feature type="transmembrane region" description="Helical" evidence="2">
    <location>
        <begin position="358"/>
        <end position="375"/>
    </location>
</feature>
<evidence type="ECO:0000256" key="2">
    <source>
        <dbReference type="SAM" id="Phobius"/>
    </source>
</evidence>
<dbReference type="GO" id="GO:0016740">
    <property type="term" value="F:transferase activity"/>
    <property type="evidence" value="ECO:0007669"/>
    <property type="project" value="UniProtKB-KW"/>
</dbReference>
<dbReference type="AlphaFoldDB" id="A0A6N9TLR9"/>
<feature type="compositionally biased region" description="Gly residues" evidence="1">
    <location>
        <begin position="1"/>
        <end position="11"/>
    </location>
</feature>
<feature type="transmembrane region" description="Helical" evidence="2">
    <location>
        <begin position="328"/>
        <end position="346"/>
    </location>
</feature>
<dbReference type="SUPFAM" id="SSF53448">
    <property type="entry name" value="Nucleotide-diphospho-sugar transferases"/>
    <property type="match status" value="1"/>
</dbReference>
<dbReference type="InterPro" id="IPR050256">
    <property type="entry name" value="Glycosyltransferase_2"/>
</dbReference>
<evidence type="ECO:0000313" key="5">
    <source>
        <dbReference type="Proteomes" id="UP000469346"/>
    </source>
</evidence>
<keyword evidence="2" id="KW-0812">Transmembrane</keyword>
<dbReference type="Gene3D" id="3.90.550.10">
    <property type="entry name" value="Spore Coat Polysaccharide Biosynthesis Protein SpsA, Chain A"/>
    <property type="match status" value="1"/>
</dbReference>
<dbReference type="InterPro" id="IPR001173">
    <property type="entry name" value="Glyco_trans_2-like"/>
</dbReference>
<feature type="region of interest" description="Disordered" evidence="1">
    <location>
        <begin position="1"/>
        <end position="100"/>
    </location>
</feature>
<evidence type="ECO:0000313" key="4">
    <source>
        <dbReference type="EMBL" id="NDY42175.1"/>
    </source>
</evidence>
<keyword evidence="2" id="KW-1133">Transmembrane helix</keyword>
<organism evidence="4 5">
    <name type="scientific">Dissulfurirhabdus thermomarina</name>
    <dbReference type="NCBI Taxonomy" id="1765737"/>
    <lineage>
        <taxon>Bacteria</taxon>
        <taxon>Deltaproteobacteria</taxon>
        <taxon>Dissulfurirhabdaceae</taxon>
        <taxon>Dissulfurirhabdus</taxon>
    </lineage>
</organism>
<reference evidence="4 5" key="1">
    <citation type="submission" date="2020-02" db="EMBL/GenBank/DDBJ databases">
        <title>Comparative genomics of sulfur disproportionating microorganisms.</title>
        <authorList>
            <person name="Ward L.M."/>
            <person name="Bertran E."/>
            <person name="Johnston D.T."/>
        </authorList>
    </citation>
    <scope>NUCLEOTIDE SEQUENCE [LARGE SCALE GENOMIC DNA]</scope>
    <source>
        <strain evidence="4 5">DSM 100025</strain>
    </source>
</reference>
<dbReference type="PANTHER" id="PTHR48090:SF7">
    <property type="entry name" value="RFBJ PROTEIN"/>
    <property type="match status" value="1"/>
</dbReference>
<protein>
    <submittedName>
        <fullName evidence="4">Glycosyltransferase</fullName>
    </submittedName>
</protein>
<keyword evidence="5" id="KW-1185">Reference proteome</keyword>
<dbReference type="Proteomes" id="UP000469346">
    <property type="component" value="Unassembled WGS sequence"/>
</dbReference>
<keyword evidence="2" id="KW-0472">Membrane</keyword>
<feature type="domain" description="Glycosyltransferase 2-like" evidence="3">
    <location>
        <begin position="109"/>
        <end position="257"/>
    </location>
</feature>